<dbReference type="InterPro" id="IPR055161">
    <property type="entry name" value="NapH1-like_2nd"/>
</dbReference>
<evidence type="ECO:0000259" key="2">
    <source>
        <dbReference type="Pfam" id="PF21167"/>
    </source>
</evidence>
<dbReference type="Proteomes" id="UP000612055">
    <property type="component" value="Unassembled WGS sequence"/>
</dbReference>
<dbReference type="OrthoDB" id="532701at2759"/>
<keyword evidence="1" id="KW-0732">Signal</keyword>
<dbReference type="Gene3D" id="1.10.606.20">
    <property type="match status" value="1"/>
</dbReference>
<evidence type="ECO:0000313" key="4">
    <source>
        <dbReference type="EMBL" id="KAG2501331.1"/>
    </source>
</evidence>
<comment type="caution">
    <text evidence="4">The sequence shown here is derived from an EMBL/GenBank/DDBJ whole genome shotgun (WGS) entry which is preliminary data.</text>
</comment>
<dbReference type="EMBL" id="JAEHOE010000002">
    <property type="protein sequence ID" value="KAG2501331.1"/>
    <property type="molecule type" value="Genomic_DNA"/>
</dbReference>
<name>A0A835YF13_9CHLO</name>
<feature type="signal peptide" evidence="1">
    <location>
        <begin position="1"/>
        <end position="21"/>
    </location>
</feature>
<evidence type="ECO:0000256" key="1">
    <source>
        <dbReference type="SAM" id="SignalP"/>
    </source>
</evidence>
<dbReference type="Pfam" id="PF21167">
    <property type="entry name" value="DUF6851"/>
    <property type="match status" value="1"/>
</dbReference>
<proteinExistence type="predicted"/>
<feature type="domain" description="DUF6851" evidence="2">
    <location>
        <begin position="95"/>
        <end position="236"/>
    </location>
</feature>
<dbReference type="Pfam" id="PF22778">
    <property type="entry name" value="VCPO_2nd"/>
    <property type="match status" value="1"/>
</dbReference>
<dbReference type="InterPro" id="IPR052559">
    <property type="entry name" value="V-haloperoxidase"/>
</dbReference>
<gene>
    <name evidence="4" type="ORF">HYH03_001122</name>
</gene>
<evidence type="ECO:0000259" key="3">
    <source>
        <dbReference type="Pfam" id="PF22778"/>
    </source>
</evidence>
<dbReference type="PANTHER" id="PTHR34599">
    <property type="entry name" value="PEROXIDASE-RELATED"/>
    <property type="match status" value="1"/>
</dbReference>
<keyword evidence="5" id="KW-1185">Reference proteome</keyword>
<evidence type="ECO:0000313" key="5">
    <source>
        <dbReference type="Proteomes" id="UP000612055"/>
    </source>
</evidence>
<accession>A0A835YF13</accession>
<organism evidence="4 5">
    <name type="scientific">Edaphochlamys debaryana</name>
    <dbReference type="NCBI Taxonomy" id="47281"/>
    <lineage>
        <taxon>Eukaryota</taxon>
        <taxon>Viridiplantae</taxon>
        <taxon>Chlorophyta</taxon>
        <taxon>core chlorophytes</taxon>
        <taxon>Chlorophyceae</taxon>
        <taxon>CS clade</taxon>
        <taxon>Chlamydomonadales</taxon>
        <taxon>Chlamydomonadales incertae sedis</taxon>
        <taxon>Edaphochlamys</taxon>
    </lineage>
</organism>
<dbReference type="AlphaFoldDB" id="A0A835YF13"/>
<dbReference type="PANTHER" id="PTHR34599:SF2">
    <property type="entry name" value="TRAF-TYPE DOMAIN-CONTAINING PROTEIN"/>
    <property type="match status" value="1"/>
</dbReference>
<feature type="chain" id="PRO_5032471716" evidence="1">
    <location>
        <begin position="22"/>
        <end position="522"/>
    </location>
</feature>
<dbReference type="InterPro" id="IPR049283">
    <property type="entry name" value="DUF6851"/>
</dbReference>
<sequence>MYPRGRVAVLLGLISLSVASAVLPAGNWGKPGDVVPNVIDLGPPRRCLSPPSQLDFDGEHSVWDNLHFNQMISLVVASGSNPYISQLSSWAVLGWNAVALYDCSANPAIEMGVSRRPKRQRTLRNMNRAAAAAYMKFHQMIDPVLGAASKKIVETAKPADAFNWNAVCDGSKLSWMTPECVGYRAAEVTYKWMMDAGWNYDGSMSRTINKFPYTDYTNYAPVNPPWDLPYPCRWQPLHETDGRGKIWIQTHLLPYAPKVKMFFVDKDEVANRTLTNWDCENPATYKAVVDEILDYSANLNDTTKLIAELIGPQPFMLYTMLQFRAHKKMSMIDGMAFALMSVISTDLQTGVILREKVKFDTVRPASAVRWLYGDQPVTAYGGPGVGKATYPAKDWRPYVGTYNEGEFPSGAICWCTVLNEWMELWQGGDSNPKASVFDPPITFTTPKGCSLREPEMSPLQDTTLTIHNVQEYLHHCKEARIIGGSHFRPGMDAGYDLCKGVTKSVWKNRILKLYPKLAGAKC</sequence>
<protein>
    <submittedName>
        <fullName evidence="4">Uncharacterized protein</fullName>
    </submittedName>
</protein>
<feature type="domain" description="Vanadium-dependent haloperoxidase NapH1-like second helical-bundle" evidence="3">
    <location>
        <begin position="354"/>
        <end position="489"/>
    </location>
</feature>
<reference evidence="4" key="1">
    <citation type="journal article" date="2020" name="bioRxiv">
        <title>Comparative genomics of Chlamydomonas.</title>
        <authorList>
            <person name="Craig R.J."/>
            <person name="Hasan A.R."/>
            <person name="Ness R.W."/>
            <person name="Keightley P.D."/>
        </authorList>
    </citation>
    <scope>NUCLEOTIDE SEQUENCE</scope>
    <source>
        <strain evidence="4">CCAP 11/70</strain>
    </source>
</reference>